<dbReference type="EMBL" id="CAAALY010279098">
    <property type="protein sequence ID" value="VEL43143.1"/>
    <property type="molecule type" value="Genomic_DNA"/>
</dbReference>
<keyword evidence="2 5" id="KW-0812">Transmembrane</keyword>
<feature type="transmembrane region" description="Helical" evidence="5">
    <location>
        <begin position="152"/>
        <end position="177"/>
    </location>
</feature>
<dbReference type="OrthoDB" id="438211at2759"/>
<organism evidence="6 7">
    <name type="scientific">Protopolystoma xenopodis</name>
    <dbReference type="NCBI Taxonomy" id="117903"/>
    <lineage>
        <taxon>Eukaryota</taxon>
        <taxon>Metazoa</taxon>
        <taxon>Spiralia</taxon>
        <taxon>Lophotrochozoa</taxon>
        <taxon>Platyhelminthes</taxon>
        <taxon>Monogenea</taxon>
        <taxon>Polyopisthocotylea</taxon>
        <taxon>Polystomatidea</taxon>
        <taxon>Polystomatidae</taxon>
        <taxon>Protopolystoma</taxon>
    </lineage>
</organism>
<evidence type="ECO:0000256" key="3">
    <source>
        <dbReference type="ARBA" id="ARBA00022989"/>
    </source>
</evidence>
<dbReference type="SUPFAM" id="SSF48652">
    <property type="entry name" value="Tetraspanin"/>
    <property type="match status" value="1"/>
</dbReference>
<dbReference type="GO" id="GO:0016020">
    <property type="term" value="C:membrane"/>
    <property type="evidence" value="ECO:0007669"/>
    <property type="project" value="UniProtKB-SubCell"/>
</dbReference>
<comment type="caution">
    <text evidence="6">The sequence shown here is derived from an EMBL/GenBank/DDBJ whole genome shotgun (WGS) entry which is preliminary data.</text>
</comment>
<dbReference type="Gene3D" id="1.10.1450.10">
    <property type="entry name" value="Tetraspanin"/>
    <property type="match status" value="1"/>
</dbReference>
<dbReference type="AlphaFoldDB" id="A0A3S5FH98"/>
<accession>A0A3S5FH98</accession>
<gene>
    <name evidence="6" type="ORF">PXEA_LOCUS36583</name>
</gene>
<evidence type="ECO:0000313" key="6">
    <source>
        <dbReference type="EMBL" id="VEL43143.1"/>
    </source>
</evidence>
<evidence type="ECO:0000256" key="4">
    <source>
        <dbReference type="ARBA" id="ARBA00023136"/>
    </source>
</evidence>
<keyword evidence="3 5" id="KW-1133">Transmembrane helix</keyword>
<comment type="subcellular location">
    <subcellularLocation>
        <location evidence="1">Membrane</location>
        <topology evidence="1">Multi-pass membrane protein</topology>
    </subcellularLocation>
</comment>
<reference evidence="6" key="1">
    <citation type="submission" date="2018-11" db="EMBL/GenBank/DDBJ databases">
        <authorList>
            <consortium name="Pathogen Informatics"/>
        </authorList>
    </citation>
    <scope>NUCLEOTIDE SEQUENCE</scope>
</reference>
<dbReference type="Proteomes" id="UP000784294">
    <property type="component" value="Unassembled WGS sequence"/>
</dbReference>
<keyword evidence="7" id="KW-1185">Reference proteome</keyword>
<keyword evidence="4 5" id="KW-0472">Membrane</keyword>
<dbReference type="Pfam" id="PF00335">
    <property type="entry name" value="Tetraspanin"/>
    <property type="match status" value="1"/>
</dbReference>
<name>A0A3S5FH98_9PLAT</name>
<evidence type="ECO:0000256" key="1">
    <source>
        <dbReference type="ARBA" id="ARBA00004141"/>
    </source>
</evidence>
<evidence type="ECO:0000313" key="7">
    <source>
        <dbReference type="Proteomes" id="UP000784294"/>
    </source>
</evidence>
<dbReference type="InterPro" id="IPR008952">
    <property type="entry name" value="Tetraspanin_EC2_sf"/>
</dbReference>
<evidence type="ECO:0000256" key="2">
    <source>
        <dbReference type="ARBA" id="ARBA00022692"/>
    </source>
</evidence>
<proteinExistence type="predicted"/>
<dbReference type="InterPro" id="IPR018499">
    <property type="entry name" value="Tetraspanin/Peripherin"/>
</dbReference>
<protein>
    <submittedName>
        <fullName evidence="6">Uncharacterized protein</fullName>
    </submittedName>
</protein>
<sequence>MENSPPERKHERILQVPPTSVTLNFSESIFLGEDIEPGYAVIDAGANGTRADCNLNDNEGGRKCGVCIGKLPPFQLLWDNIQTWERCCGVLSFRDYIPIRRIPQSGNAMIPPTCCHNPKNEDCQRNPNLFNSYIAWSCDMAIWNRIAESYEFVVTCLSFFQFYLCIFVILLVMAALLA</sequence>
<evidence type="ECO:0000256" key="5">
    <source>
        <dbReference type="SAM" id="Phobius"/>
    </source>
</evidence>